<proteinExistence type="predicted"/>
<dbReference type="RefSeq" id="WP_390249126.1">
    <property type="nucleotide sequence ID" value="NZ_JBHSDT010000002.1"/>
</dbReference>
<protein>
    <submittedName>
        <fullName evidence="1">Uncharacterized protein</fullName>
    </submittedName>
</protein>
<keyword evidence="2" id="KW-1185">Reference proteome</keyword>
<dbReference type="Proteomes" id="UP001595882">
    <property type="component" value="Unassembled WGS sequence"/>
</dbReference>
<accession>A0ABV8WQD1</accession>
<dbReference type="EMBL" id="JBHSDT010000002">
    <property type="protein sequence ID" value="MFC4401985.1"/>
    <property type="molecule type" value="Genomic_DNA"/>
</dbReference>
<reference evidence="2" key="1">
    <citation type="journal article" date="2019" name="Int. J. Syst. Evol. Microbiol.">
        <title>The Global Catalogue of Microorganisms (GCM) 10K type strain sequencing project: providing services to taxonomists for standard genome sequencing and annotation.</title>
        <authorList>
            <consortium name="The Broad Institute Genomics Platform"/>
            <consortium name="The Broad Institute Genome Sequencing Center for Infectious Disease"/>
            <person name="Wu L."/>
            <person name="Ma J."/>
        </authorList>
    </citation>
    <scope>NUCLEOTIDE SEQUENCE [LARGE SCALE GENOMIC DNA]</scope>
    <source>
        <strain evidence="2">CCUG 37865</strain>
    </source>
</reference>
<name>A0ABV8WQD1_9BACI</name>
<organism evidence="1 2">
    <name type="scientific">Gracilibacillus xinjiangensis</name>
    <dbReference type="NCBI Taxonomy" id="1193282"/>
    <lineage>
        <taxon>Bacteria</taxon>
        <taxon>Bacillati</taxon>
        <taxon>Bacillota</taxon>
        <taxon>Bacilli</taxon>
        <taxon>Bacillales</taxon>
        <taxon>Bacillaceae</taxon>
        <taxon>Gracilibacillus</taxon>
    </lineage>
</organism>
<sequence>MKIQLLDQPVTLNERLTYSVQLPDTGFYSITLKAKSTTCWSEENNEASMVRIYMNELHQQDIIIFYGQKSFSYERNLGEWQAGNYQLHIEPFTNHVVHVESIEIVKLTPTQNDRLALQYAPILHGRKIYGEYDNMYTDTPLEMIYRIGEWEKGKVLEYHMVFSHEDEGTPAMLLMAKWGRLLDIEYMIRIYLKEDETIDHAIYQGANHIDTKYLKEFIHGKRPVMQTATGNGNFTDDITSEYHFSFLPREWKAEEEPREFVMERFPYVNHLMEWEAARQLTKEQPPYNQLETLSSFLFIHSSIWDIELGKVTIDFACQLEGDDHWYSSSYGQIKLGPFDAAYTGPFHHFAVAIYLPFAFDFSEITKIKVRLINQELASITVKGLKVFTYNKEEGLQNWINKQESYLLNQNNTEKIIWSN</sequence>
<gene>
    <name evidence="1" type="ORF">ACFOY7_02595</name>
</gene>
<evidence type="ECO:0000313" key="2">
    <source>
        <dbReference type="Proteomes" id="UP001595882"/>
    </source>
</evidence>
<evidence type="ECO:0000313" key="1">
    <source>
        <dbReference type="EMBL" id="MFC4401985.1"/>
    </source>
</evidence>
<comment type="caution">
    <text evidence="1">The sequence shown here is derived from an EMBL/GenBank/DDBJ whole genome shotgun (WGS) entry which is preliminary data.</text>
</comment>